<evidence type="ECO:0000256" key="3">
    <source>
        <dbReference type="ARBA" id="ARBA00006801"/>
    </source>
</evidence>
<keyword evidence="6 13" id="KW-0812">Transmembrane</keyword>
<feature type="domain" description="JmjC" evidence="14">
    <location>
        <begin position="76"/>
        <end position="239"/>
    </location>
</feature>
<dbReference type="Pfam" id="PF13621">
    <property type="entry name" value="Cupin_8"/>
    <property type="match status" value="1"/>
</dbReference>
<dbReference type="InterPro" id="IPR041667">
    <property type="entry name" value="Cupin_8"/>
</dbReference>
<keyword evidence="5" id="KW-0645">Protease</keyword>
<dbReference type="Gene3D" id="2.60.120.10">
    <property type="entry name" value="Jelly Rolls"/>
    <property type="match status" value="1"/>
</dbReference>
<comment type="cofactor">
    <cofactor evidence="1">
        <name>Zn(2+)</name>
        <dbReference type="ChEBI" id="CHEBI:29105"/>
    </cofactor>
</comment>
<keyword evidence="9" id="KW-0862">Zinc</keyword>
<evidence type="ECO:0000313" key="15">
    <source>
        <dbReference type="EMBL" id="KAK9909369.1"/>
    </source>
</evidence>
<proteinExistence type="inferred from homology"/>
<dbReference type="PROSITE" id="PS51184">
    <property type="entry name" value="JMJC"/>
    <property type="match status" value="1"/>
</dbReference>
<gene>
    <name evidence="15" type="ORF">WJX75_001107</name>
</gene>
<evidence type="ECO:0000256" key="1">
    <source>
        <dbReference type="ARBA" id="ARBA00001947"/>
    </source>
</evidence>
<evidence type="ECO:0000256" key="6">
    <source>
        <dbReference type="ARBA" id="ARBA00022692"/>
    </source>
</evidence>
<feature type="transmembrane region" description="Helical" evidence="13">
    <location>
        <begin position="457"/>
        <end position="478"/>
    </location>
</feature>
<dbReference type="InterPro" id="IPR003347">
    <property type="entry name" value="JmjC_dom"/>
</dbReference>
<keyword evidence="16" id="KW-1185">Reference proteome</keyword>
<evidence type="ECO:0000256" key="12">
    <source>
        <dbReference type="ARBA" id="ARBA00023136"/>
    </source>
</evidence>
<keyword evidence="12 13" id="KW-0472">Membrane</keyword>
<dbReference type="SMART" id="SM00558">
    <property type="entry name" value="JmjC"/>
    <property type="match status" value="1"/>
</dbReference>
<sequence>MHGHQRVKVRVAPSLRFTFVEPRLMPYYLAFRSPQSAPSMLVPGMPLHEFAQRMQSGCQLPPLIYPGGEFYYMQSPLWPEILPDVDLNGPLFSCVTQPDATVSEEGMVVRQVARMWLSPAGAVSPLHYDGHTSFLSQIRGRKRLLLYPPDALDKLQPYPSWHILRRRCRLDPANPDLKRFPHFHKLEAVEAVLEPGDTLFFPPRWAHYTESLDLSVSLTYRFGPRRPATARLSQAFRKCKGRPKHMRMADPFFTACTIPLGSLFGIPVRLHLLFVVALFLAILSQAFVSAQSVAWAVVLFGPILLLTVYIHELGHCLASRQVGADVHGILLWPLGGLAFVGHSTSPKTDLFVSISGPLTHVPQFLIWFALLGISSHVVYHHWTPSLSVPDPRQHFWLALCAGASQLNLYIMAFNLLLPAYPLDGGRILADLLLLCGVNARTTAIITVVLAVAIAGALIAWGIVEVAILTIAVGIWMLYTSAELGLSIKNGTKLCL</sequence>
<name>A0ABR2YQN9_9CHLO</name>
<evidence type="ECO:0000256" key="2">
    <source>
        <dbReference type="ARBA" id="ARBA00004141"/>
    </source>
</evidence>
<keyword evidence="11" id="KW-0482">Metalloprotease</keyword>
<keyword evidence="10 13" id="KW-1133">Transmembrane helix</keyword>
<dbReference type="Proteomes" id="UP001491310">
    <property type="component" value="Unassembled WGS sequence"/>
</dbReference>
<dbReference type="InterPro" id="IPR014710">
    <property type="entry name" value="RmlC-like_jellyroll"/>
</dbReference>
<dbReference type="Pfam" id="PF02163">
    <property type="entry name" value="Peptidase_M50"/>
    <property type="match status" value="1"/>
</dbReference>
<keyword evidence="8" id="KW-0378">Hydrolase</keyword>
<comment type="subcellular location">
    <subcellularLocation>
        <location evidence="2">Membrane</location>
        <topology evidence="2">Multi-pass membrane protein</topology>
    </subcellularLocation>
</comment>
<dbReference type="PANTHER" id="PTHR39188:SF3">
    <property type="entry name" value="STAGE IV SPORULATION PROTEIN FB"/>
    <property type="match status" value="1"/>
</dbReference>
<evidence type="ECO:0000256" key="9">
    <source>
        <dbReference type="ARBA" id="ARBA00022833"/>
    </source>
</evidence>
<accession>A0ABR2YQN9</accession>
<organism evidence="15 16">
    <name type="scientific">Coccomyxa subellipsoidea</name>
    <dbReference type="NCBI Taxonomy" id="248742"/>
    <lineage>
        <taxon>Eukaryota</taxon>
        <taxon>Viridiplantae</taxon>
        <taxon>Chlorophyta</taxon>
        <taxon>core chlorophytes</taxon>
        <taxon>Trebouxiophyceae</taxon>
        <taxon>Trebouxiophyceae incertae sedis</taxon>
        <taxon>Coccomyxaceae</taxon>
        <taxon>Coccomyxa</taxon>
    </lineage>
</organism>
<protein>
    <recommendedName>
        <fullName evidence="14">JmjC domain-containing protein</fullName>
    </recommendedName>
</protein>
<dbReference type="EMBL" id="JALJOT010000006">
    <property type="protein sequence ID" value="KAK9909369.1"/>
    <property type="molecule type" value="Genomic_DNA"/>
</dbReference>
<evidence type="ECO:0000256" key="7">
    <source>
        <dbReference type="ARBA" id="ARBA00022723"/>
    </source>
</evidence>
<evidence type="ECO:0000256" key="10">
    <source>
        <dbReference type="ARBA" id="ARBA00022989"/>
    </source>
</evidence>
<dbReference type="InterPro" id="IPR008915">
    <property type="entry name" value="Peptidase_M50"/>
</dbReference>
<evidence type="ECO:0000256" key="4">
    <source>
        <dbReference type="ARBA" id="ARBA00007931"/>
    </source>
</evidence>
<evidence type="ECO:0000259" key="14">
    <source>
        <dbReference type="PROSITE" id="PS51184"/>
    </source>
</evidence>
<evidence type="ECO:0000256" key="5">
    <source>
        <dbReference type="ARBA" id="ARBA00022670"/>
    </source>
</evidence>
<dbReference type="PANTHER" id="PTHR39188">
    <property type="entry name" value="MEMBRANE-ASSOCIATED ZINC METALLOPROTEASE M50B"/>
    <property type="match status" value="1"/>
</dbReference>
<feature type="transmembrane region" description="Helical" evidence="13">
    <location>
        <begin position="394"/>
        <end position="417"/>
    </location>
</feature>
<comment type="caution">
    <text evidence="15">The sequence shown here is derived from an EMBL/GenBank/DDBJ whole genome shotgun (WGS) entry which is preliminary data.</text>
</comment>
<keyword evidence="7" id="KW-0479">Metal-binding</keyword>
<reference evidence="15 16" key="1">
    <citation type="journal article" date="2024" name="Nat. Commun.">
        <title>Phylogenomics reveals the evolutionary origins of lichenization in chlorophyte algae.</title>
        <authorList>
            <person name="Puginier C."/>
            <person name="Libourel C."/>
            <person name="Otte J."/>
            <person name="Skaloud P."/>
            <person name="Haon M."/>
            <person name="Grisel S."/>
            <person name="Petersen M."/>
            <person name="Berrin J.G."/>
            <person name="Delaux P.M."/>
            <person name="Dal Grande F."/>
            <person name="Keller J."/>
        </authorList>
    </citation>
    <scope>NUCLEOTIDE SEQUENCE [LARGE SCALE GENOMIC DNA]</scope>
    <source>
        <strain evidence="15 16">SAG 216-7</strain>
    </source>
</reference>
<feature type="transmembrane region" description="Helical" evidence="13">
    <location>
        <begin position="429"/>
        <end position="451"/>
    </location>
</feature>
<dbReference type="SUPFAM" id="SSF51197">
    <property type="entry name" value="Clavaminate synthase-like"/>
    <property type="match status" value="1"/>
</dbReference>
<feature type="transmembrane region" description="Helical" evidence="13">
    <location>
        <begin position="364"/>
        <end position="382"/>
    </location>
</feature>
<feature type="transmembrane region" description="Helical" evidence="13">
    <location>
        <begin position="293"/>
        <end position="310"/>
    </location>
</feature>
<evidence type="ECO:0000256" key="13">
    <source>
        <dbReference type="SAM" id="Phobius"/>
    </source>
</evidence>
<evidence type="ECO:0000256" key="11">
    <source>
        <dbReference type="ARBA" id="ARBA00023049"/>
    </source>
</evidence>
<evidence type="ECO:0000313" key="16">
    <source>
        <dbReference type="Proteomes" id="UP001491310"/>
    </source>
</evidence>
<evidence type="ECO:0000256" key="8">
    <source>
        <dbReference type="ARBA" id="ARBA00022801"/>
    </source>
</evidence>
<comment type="similarity">
    <text evidence="3">Belongs to the JARID1 histone demethylase family.</text>
</comment>
<comment type="similarity">
    <text evidence="4">Belongs to the peptidase M50B family.</text>
</comment>